<comment type="caution">
    <text evidence="2">The sequence shown here is derived from an EMBL/GenBank/DDBJ whole genome shotgun (WGS) entry which is preliminary data.</text>
</comment>
<dbReference type="Pfam" id="PF13346">
    <property type="entry name" value="ABC2_membrane_5"/>
    <property type="match status" value="1"/>
</dbReference>
<feature type="transmembrane region" description="Helical" evidence="1">
    <location>
        <begin position="37"/>
        <end position="57"/>
    </location>
</feature>
<feature type="transmembrane region" description="Helical" evidence="1">
    <location>
        <begin position="170"/>
        <end position="191"/>
    </location>
</feature>
<evidence type="ECO:0000256" key="1">
    <source>
        <dbReference type="SAM" id="Phobius"/>
    </source>
</evidence>
<name>A0A9D1CXG4_9FIRM</name>
<sequence length="202" mass="21497">MKGLLLKDYYLIRSTLLFNLIVFVVIAAGMSFLVSTWVLTVLSTIMLGTLSVTTINLDKSSGWRKVSCVLPVSRKTIVDSKYALYLLLSGAGLVLGFVLGGAAALLKNEPDSASMLIFAGISVAMALLSGSISIPCNLLLSEEKSIISLILAYPLSAAVFIAASLLTGDRLVTCAVTAVLGVILYAVSWIFSRKFIARRDVA</sequence>
<keyword evidence="1" id="KW-0812">Transmembrane</keyword>
<dbReference type="Proteomes" id="UP000824260">
    <property type="component" value="Unassembled WGS sequence"/>
</dbReference>
<reference evidence="2" key="2">
    <citation type="journal article" date="2021" name="PeerJ">
        <title>Extensive microbial diversity within the chicken gut microbiome revealed by metagenomics and culture.</title>
        <authorList>
            <person name="Gilroy R."/>
            <person name="Ravi A."/>
            <person name="Getino M."/>
            <person name="Pursley I."/>
            <person name="Horton D.L."/>
            <person name="Alikhan N.F."/>
            <person name="Baker D."/>
            <person name="Gharbi K."/>
            <person name="Hall N."/>
            <person name="Watson M."/>
            <person name="Adriaenssens E.M."/>
            <person name="Foster-Nyarko E."/>
            <person name="Jarju S."/>
            <person name="Secka A."/>
            <person name="Antonio M."/>
            <person name="Oren A."/>
            <person name="Chaudhuri R.R."/>
            <person name="La Ragione R."/>
            <person name="Hildebrand F."/>
            <person name="Pallen M.J."/>
        </authorList>
    </citation>
    <scope>NUCLEOTIDE SEQUENCE</scope>
    <source>
        <strain evidence="2">ChiSjej6B24-2974</strain>
    </source>
</reference>
<protein>
    <submittedName>
        <fullName evidence="2">ABC-2 transporter permease</fullName>
    </submittedName>
</protein>
<evidence type="ECO:0000313" key="2">
    <source>
        <dbReference type="EMBL" id="HIQ84112.1"/>
    </source>
</evidence>
<feature type="transmembrane region" description="Helical" evidence="1">
    <location>
        <begin position="146"/>
        <end position="164"/>
    </location>
</feature>
<reference evidence="2" key="1">
    <citation type="submission" date="2020-10" db="EMBL/GenBank/DDBJ databases">
        <authorList>
            <person name="Gilroy R."/>
        </authorList>
    </citation>
    <scope>NUCLEOTIDE SEQUENCE</scope>
    <source>
        <strain evidence="2">ChiSjej6B24-2974</strain>
    </source>
</reference>
<dbReference type="AlphaFoldDB" id="A0A9D1CXG4"/>
<proteinExistence type="predicted"/>
<gene>
    <name evidence="2" type="ORF">IAA52_13565</name>
</gene>
<keyword evidence="1" id="KW-0472">Membrane</keyword>
<evidence type="ECO:0000313" key="3">
    <source>
        <dbReference type="Proteomes" id="UP000824260"/>
    </source>
</evidence>
<keyword evidence="1" id="KW-1133">Transmembrane helix</keyword>
<organism evidence="2 3">
    <name type="scientific">Candidatus Pullichristensenella stercorigallinarum</name>
    <dbReference type="NCBI Taxonomy" id="2840909"/>
    <lineage>
        <taxon>Bacteria</taxon>
        <taxon>Bacillati</taxon>
        <taxon>Bacillota</taxon>
        <taxon>Clostridia</taxon>
        <taxon>Candidatus Pullichristensenella</taxon>
    </lineage>
</organism>
<dbReference type="EMBL" id="DVFZ01000127">
    <property type="protein sequence ID" value="HIQ84112.1"/>
    <property type="molecule type" value="Genomic_DNA"/>
</dbReference>
<dbReference type="InterPro" id="IPR025699">
    <property type="entry name" value="ABC2_memb-like"/>
</dbReference>
<feature type="transmembrane region" description="Helical" evidence="1">
    <location>
        <begin position="112"/>
        <end position="134"/>
    </location>
</feature>
<accession>A0A9D1CXG4</accession>
<feature type="transmembrane region" description="Helical" evidence="1">
    <location>
        <begin position="12"/>
        <end position="31"/>
    </location>
</feature>
<feature type="transmembrane region" description="Helical" evidence="1">
    <location>
        <begin position="82"/>
        <end position="106"/>
    </location>
</feature>